<gene>
    <name evidence="1" type="ORF">BC739_000936</name>
</gene>
<name>A0ABR6BAV2_9PSEU</name>
<organism evidence="1 2">
    <name type="scientific">Kutzneria viridogrisea</name>
    <dbReference type="NCBI Taxonomy" id="47990"/>
    <lineage>
        <taxon>Bacteria</taxon>
        <taxon>Bacillati</taxon>
        <taxon>Actinomycetota</taxon>
        <taxon>Actinomycetes</taxon>
        <taxon>Pseudonocardiales</taxon>
        <taxon>Pseudonocardiaceae</taxon>
        <taxon>Kutzneria</taxon>
    </lineage>
</organism>
<keyword evidence="2" id="KW-1185">Reference proteome</keyword>
<reference evidence="1 2" key="1">
    <citation type="submission" date="2020-08" db="EMBL/GenBank/DDBJ databases">
        <title>Genomic Encyclopedia of Archaeal and Bacterial Type Strains, Phase II (KMG-II): from individual species to whole genera.</title>
        <authorList>
            <person name="Goeker M."/>
        </authorList>
    </citation>
    <scope>NUCLEOTIDE SEQUENCE [LARGE SCALE GENOMIC DNA]</scope>
    <source>
        <strain evidence="1 2">DSM 43850</strain>
    </source>
</reference>
<evidence type="ECO:0000313" key="2">
    <source>
        <dbReference type="Proteomes" id="UP000517916"/>
    </source>
</evidence>
<comment type="caution">
    <text evidence="1">The sequence shown here is derived from an EMBL/GenBank/DDBJ whole genome shotgun (WGS) entry which is preliminary data.</text>
</comment>
<proteinExistence type="predicted"/>
<accession>A0ABR6BAV2</accession>
<dbReference type="EMBL" id="JACJID010000001">
    <property type="protein sequence ID" value="MBA8923739.1"/>
    <property type="molecule type" value="Genomic_DNA"/>
</dbReference>
<evidence type="ECO:0000313" key="1">
    <source>
        <dbReference type="EMBL" id="MBA8923739.1"/>
    </source>
</evidence>
<sequence>MRFQPACLRRRPRALLPTLGADHLALNGLSCFGGVLVLRGLLADLLAGSRDTGGAAGRGLAEPADHHDPGVVVDPVGVAAGRGPSVQGGEETAQVVLRIGAAREPAVGCWRGEVGSDQDRAGYARLWGSRSRSAHPTCGNGHVTGRA</sequence>
<dbReference type="RefSeq" id="WP_182836349.1">
    <property type="nucleotide sequence ID" value="NZ_BAAABQ010000048.1"/>
</dbReference>
<dbReference type="Proteomes" id="UP000517916">
    <property type="component" value="Unassembled WGS sequence"/>
</dbReference>
<protein>
    <submittedName>
        <fullName evidence="1">Uncharacterized protein</fullName>
    </submittedName>
</protein>